<feature type="signal peptide" evidence="2">
    <location>
        <begin position="1"/>
        <end position="28"/>
    </location>
</feature>
<feature type="chain" id="PRO_5043790712" evidence="2">
    <location>
        <begin position="29"/>
        <end position="378"/>
    </location>
</feature>
<dbReference type="EMBL" id="JAVRIE010000001">
    <property type="protein sequence ID" value="MDT0581223.1"/>
    <property type="molecule type" value="Genomic_DNA"/>
</dbReference>
<evidence type="ECO:0000256" key="1">
    <source>
        <dbReference type="SAM" id="MobiDB-lite"/>
    </source>
</evidence>
<gene>
    <name evidence="3" type="ORF">RM544_01610</name>
</gene>
<reference evidence="3 4" key="1">
    <citation type="submission" date="2023-09" db="EMBL/GenBank/DDBJ databases">
        <authorList>
            <person name="Rey-Velasco X."/>
        </authorList>
    </citation>
    <scope>NUCLEOTIDE SEQUENCE [LARGE SCALE GENOMIC DNA]</scope>
    <source>
        <strain evidence="3 4">W409</strain>
    </source>
</reference>
<accession>A0AAW8QVM1</accession>
<keyword evidence="4" id="KW-1185">Reference proteome</keyword>
<evidence type="ECO:0000313" key="4">
    <source>
        <dbReference type="Proteomes" id="UP001249020"/>
    </source>
</evidence>
<keyword evidence="2" id="KW-0732">Signal</keyword>
<dbReference type="Proteomes" id="UP001249020">
    <property type="component" value="Unassembled WGS sequence"/>
</dbReference>
<protein>
    <submittedName>
        <fullName evidence="3">DcaP family trimeric outer membrane transporter</fullName>
    </submittedName>
</protein>
<evidence type="ECO:0000256" key="2">
    <source>
        <dbReference type="SAM" id="SignalP"/>
    </source>
</evidence>
<evidence type="ECO:0000313" key="3">
    <source>
        <dbReference type="EMBL" id="MDT0581223.1"/>
    </source>
</evidence>
<dbReference type="InterPro" id="IPR045748">
    <property type="entry name" value="DcaP"/>
</dbReference>
<sequence length="378" mass="41506">MKSIVKQPAALAVIAGISSLTFAPSSMAGIELLNVETDKGNTKVVLGGYAKADIRHVNGDIAYQDYWVANFPGGEPIETSHTGFNVRESRVNFKITHGEVSGFIEWDFYGGGGNEVVSNSSNERLRHFYITYKNWMVGQNWSTFMPLAALPESLDFGGPHVGEVFIRQTQVRYTSGNWQFAIENPETNGDGDNGTPASAVGGTGTQIDRDESIPDLVVRYNHKADWGQLSFGTLLRKVDQGGIDETALAANFSGRIKTGGKDDFRFQVSVGEPGRYVAAALTPDIVTTPADEIVVEETTAFTVAYRHFWSDSWRSTVFYGAAQTDVLERERSHWGINLITDVTEQMNAGVEFGEYAIDDSNLDAISSVYAQFSLKFNF</sequence>
<dbReference type="Pfam" id="PF19577">
    <property type="entry name" value="DcaP"/>
    <property type="match status" value="1"/>
</dbReference>
<organism evidence="3 4">
    <name type="scientific">Brumicola blandensis</name>
    <dbReference type="NCBI Taxonomy" id="3075611"/>
    <lineage>
        <taxon>Bacteria</taxon>
        <taxon>Pseudomonadati</taxon>
        <taxon>Pseudomonadota</taxon>
        <taxon>Gammaproteobacteria</taxon>
        <taxon>Alteromonadales</taxon>
        <taxon>Alteromonadaceae</taxon>
        <taxon>Brumicola</taxon>
    </lineage>
</organism>
<dbReference type="RefSeq" id="WP_311360035.1">
    <property type="nucleotide sequence ID" value="NZ_JAVRIE010000001.1"/>
</dbReference>
<dbReference type="AlphaFoldDB" id="A0AAW8QVM1"/>
<comment type="caution">
    <text evidence="3">The sequence shown here is derived from an EMBL/GenBank/DDBJ whole genome shotgun (WGS) entry which is preliminary data.</text>
</comment>
<name>A0AAW8QVM1_9ALTE</name>
<dbReference type="SUPFAM" id="SSF56935">
    <property type="entry name" value="Porins"/>
    <property type="match status" value="1"/>
</dbReference>
<proteinExistence type="predicted"/>
<feature type="region of interest" description="Disordered" evidence="1">
    <location>
        <begin position="185"/>
        <end position="208"/>
    </location>
</feature>